<feature type="signal peptide" evidence="1">
    <location>
        <begin position="1"/>
        <end position="21"/>
    </location>
</feature>
<feature type="chain" id="PRO_5014669480" evidence="1">
    <location>
        <begin position="22"/>
        <end position="216"/>
    </location>
</feature>
<dbReference type="AlphaFoldDB" id="A0A2M3ZQV8"/>
<dbReference type="EMBL" id="GGFM01010027">
    <property type="protein sequence ID" value="MBW30778.1"/>
    <property type="molecule type" value="Transcribed_RNA"/>
</dbReference>
<organism evidence="2">
    <name type="scientific">Anopheles braziliensis</name>
    <dbReference type="NCBI Taxonomy" id="58242"/>
    <lineage>
        <taxon>Eukaryota</taxon>
        <taxon>Metazoa</taxon>
        <taxon>Ecdysozoa</taxon>
        <taxon>Arthropoda</taxon>
        <taxon>Hexapoda</taxon>
        <taxon>Insecta</taxon>
        <taxon>Pterygota</taxon>
        <taxon>Neoptera</taxon>
        <taxon>Endopterygota</taxon>
        <taxon>Diptera</taxon>
        <taxon>Nematocera</taxon>
        <taxon>Culicoidea</taxon>
        <taxon>Culicidae</taxon>
        <taxon>Anophelinae</taxon>
        <taxon>Anopheles</taxon>
    </lineage>
</organism>
<name>A0A2M3ZQV8_9DIPT</name>
<evidence type="ECO:0000313" key="2">
    <source>
        <dbReference type="EMBL" id="MBW30778.1"/>
    </source>
</evidence>
<reference evidence="2" key="1">
    <citation type="submission" date="2018-01" db="EMBL/GenBank/DDBJ databases">
        <title>An insight into the sialome of Amazonian anophelines.</title>
        <authorList>
            <person name="Ribeiro J.M."/>
            <person name="Scarpassa V."/>
            <person name="Calvo E."/>
        </authorList>
    </citation>
    <scope>NUCLEOTIDE SEQUENCE</scope>
    <source>
        <tissue evidence="2">Salivary glands</tissue>
    </source>
</reference>
<sequence length="216" mass="23736">MLDPLLLLLFALPLFPACCLCFELRNVALLVSDPIGQGSAFVFAGRQPLPVVPLQQIGIELPLQQPIGHLFGPGQGYRQALLQVSDPALQRHDLLPQRTLLLCVLPGPLGCLGQLLGRAGFTLLPLPLLLPQHGLEGFELTHQRYGHLGRGILLLLSPRLRFLQALQQLGVLRLHPHQPLPVLVFGPSQLFAQFLHLATEQLVLAHNRTVLRLDAL</sequence>
<protein>
    <submittedName>
        <fullName evidence="2">Putative secreted peptide</fullName>
    </submittedName>
</protein>
<accession>A0A2M3ZQV8</accession>
<evidence type="ECO:0000256" key="1">
    <source>
        <dbReference type="SAM" id="SignalP"/>
    </source>
</evidence>
<proteinExistence type="predicted"/>
<keyword evidence="1" id="KW-0732">Signal</keyword>